<proteinExistence type="predicted"/>
<feature type="domain" description="SCP" evidence="2">
    <location>
        <begin position="2"/>
        <end position="70"/>
    </location>
</feature>
<evidence type="ECO:0000313" key="3">
    <source>
        <dbReference type="Proteomes" id="UP000887574"/>
    </source>
</evidence>
<dbReference type="InterPro" id="IPR014044">
    <property type="entry name" value="CAP_dom"/>
</dbReference>
<dbReference type="WBParaSite" id="jg7769">
    <property type="protein sequence ID" value="jg7769"/>
    <property type="gene ID" value="jg7769"/>
</dbReference>
<keyword evidence="3" id="KW-1185">Reference proteome</keyword>
<dbReference type="Gene3D" id="3.40.33.10">
    <property type="entry name" value="CAP"/>
    <property type="match status" value="1"/>
</dbReference>
<evidence type="ECO:0000259" key="2">
    <source>
        <dbReference type="Pfam" id="PF00188"/>
    </source>
</evidence>
<protein>
    <submittedName>
        <fullName evidence="4">SCP domain-containing protein</fullName>
    </submittedName>
</protein>
<dbReference type="SUPFAM" id="SSF55797">
    <property type="entry name" value="PR-1-like"/>
    <property type="match status" value="1"/>
</dbReference>
<dbReference type="Pfam" id="PF00188">
    <property type="entry name" value="CAP"/>
    <property type="match status" value="1"/>
</dbReference>
<organism evidence="3 4">
    <name type="scientific">Ditylenchus dipsaci</name>
    <dbReference type="NCBI Taxonomy" id="166011"/>
    <lineage>
        <taxon>Eukaryota</taxon>
        <taxon>Metazoa</taxon>
        <taxon>Ecdysozoa</taxon>
        <taxon>Nematoda</taxon>
        <taxon>Chromadorea</taxon>
        <taxon>Rhabditida</taxon>
        <taxon>Tylenchina</taxon>
        <taxon>Tylenchomorpha</taxon>
        <taxon>Sphaerularioidea</taxon>
        <taxon>Anguinidae</taxon>
        <taxon>Anguininae</taxon>
        <taxon>Ditylenchus</taxon>
    </lineage>
</organism>
<feature type="compositionally biased region" description="Basic residues" evidence="1">
    <location>
        <begin position="128"/>
        <end position="150"/>
    </location>
</feature>
<feature type="compositionally biased region" description="Basic and acidic residues" evidence="1">
    <location>
        <begin position="116"/>
        <end position="127"/>
    </location>
</feature>
<name>A0A915ENI9_9BILA</name>
<reference evidence="4" key="1">
    <citation type="submission" date="2022-11" db="UniProtKB">
        <authorList>
            <consortium name="WormBaseParasite"/>
        </authorList>
    </citation>
    <scope>IDENTIFICATION</scope>
</reference>
<accession>A0A915ENI9</accession>
<sequence length="150" mass="16984">MALKAWWDGELAKIEEPLPKELTSSFMRRTGAGHFTQMSTDLIHKVGCAATICPSGSDQLSGALFLVCHYDHRQLIDRPIYSPGKTCSGCRHCDRKSGLCVLSKSEMRKNRKHDSKCKVDKEKEIKAGHKVKHPLCKKRNNKKGKHKKRN</sequence>
<feature type="region of interest" description="Disordered" evidence="1">
    <location>
        <begin position="107"/>
        <end position="150"/>
    </location>
</feature>
<evidence type="ECO:0000256" key="1">
    <source>
        <dbReference type="SAM" id="MobiDB-lite"/>
    </source>
</evidence>
<dbReference type="InterPro" id="IPR035940">
    <property type="entry name" value="CAP_sf"/>
</dbReference>
<dbReference type="Proteomes" id="UP000887574">
    <property type="component" value="Unplaced"/>
</dbReference>
<dbReference type="AlphaFoldDB" id="A0A915ENI9"/>
<evidence type="ECO:0000313" key="4">
    <source>
        <dbReference type="WBParaSite" id="jg7769"/>
    </source>
</evidence>